<evidence type="ECO:0000256" key="4">
    <source>
        <dbReference type="ARBA" id="ARBA00022982"/>
    </source>
</evidence>
<dbReference type="PRINTS" id="PR00604">
    <property type="entry name" value="CYTCHRMECIAB"/>
</dbReference>
<dbReference type="GO" id="GO:0009055">
    <property type="term" value="F:electron transfer activity"/>
    <property type="evidence" value="ECO:0007669"/>
    <property type="project" value="InterPro"/>
</dbReference>
<keyword evidence="8" id="KW-0812">Transmembrane</keyword>
<keyword evidence="8" id="KW-0472">Membrane</keyword>
<feature type="region of interest" description="Disordered" evidence="7">
    <location>
        <begin position="173"/>
        <end position="198"/>
    </location>
</feature>
<feature type="domain" description="Cytochrome c" evidence="9">
    <location>
        <begin position="63"/>
        <end position="164"/>
    </location>
</feature>
<dbReference type="InterPro" id="IPR036909">
    <property type="entry name" value="Cyt_c-like_dom_sf"/>
</dbReference>
<evidence type="ECO:0000256" key="5">
    <source>
        <dbReference type="ARBA" id="ARBA00023004"/>
    </source>
</evidence>
<dbReference type="EMBL" id="WTYP01000002">
    <property type="protein sequence ID" value="MXP47489.1"/>
    <property type="molecule type" value="Genomic_DNA"/>
</dbReference>
<dbReference type="PROSITE" id="PS51007">
    <property type="entry name" value="CYTC"/>
    <property type="match status" value="1"/>
</dbReference>
<reference evidence="10 11" key="1">
    <citation type="submission" date="2019-12" db="EMBL/GenBank/DDBJ databases">
        <title>Genomic-based taxomic classification of the family Erythrobacteraceae.</title>
        <authorList>
            <person name="Xu L."/>
        </authorList>
    </citation>
    <scope>NUCLEOTIDE SEQUENCE [LARGE SCALE GENOMIC DNA]</scope>
    <source>
        <strain evidence="10 11">SW-109</strain>
    </source>
</reference>
<dbReference type="OrthoDB" id="9805828at2"/>
<keyword evidence="5 6" id="KW-0408">Iron</keyword>
<evidence type="ECO:0000256" key="7">
    <source>
        <dbReference type="SAM" id="MobiDB-lite"/>
    </source>
</evidence>
<dbReference type="AlphaFoldDB" id="A0A6I4UZQ6"/>
<feature type="transmembrane region" description="Helical" evidence="8">
    <location>
        <begin position="12"/>
        <end position="30"/>
    </location>
</feature>
<evidence type="ECO:0000256" key="3">
    <source>
        <dbReference type="ARBA" id="ARBA00022723"/>
    </source>
</evidence>
<evidence type="ECO:0000259" key="9">
    <source>
        <dbReference type="PROSITE" id="PS51007"/>
    </source>
</evidence>
<dbReference type="InterPro" id="IPR009056">
    <property type="entry name" value="Cyt_c-like_dom"/>
</dbReference>
<protein>
    <submittedName>
        <fullName evidence="10">C-type cytochrome</fullName>
    </submittedName>
</protein>
<evidence type="ECO:0000313" key="11">
    <source>
        <dbReference type="Proteomes" id="UP000471435"/>
    </source>
</evidence>
<keyword evidence="1" id="KW-0813">Transport</keyword>
<comment type="caution">
    <text evidence="10">The sequence shown here is derived from an EMBL/GenBank/DDBJ whole genome shotgun (WGS) entry which is preliminary data.</text>
</comment>
<evidence type="ECO:0000256" key="1">
    <source>
        <dbReference type="ARBA" id="ARBA00022448"/>
    </source>
</evidence>
<evidence type="ECO:0000256" key="6">
    <source>
        <dbReference type="PROSITE-ProRule" id="PRU00433"/>
    </source>
</evidence>
<keyword evidence="3 6" id="KW-0479">Metal-binding</keyword>
<sequence>MDDRFNTAAGWVLFAGIIALGLSSISSRVFHAERPEKLGYPVEVAESAGGGGEMSIEEALSLASVEAGEAVFAKCAACHTVNQGGADGIGPNLWGIMGKPIGNHAPGFAYSSALAEKGGNWDWTNMSEWLKNPRGFANGTKMSFAGLSKIEDRAAIALYLNANGSNLPVPAYTAPEPAAEEGLDGAGEGPGAVSGAPVDAVEAAGAMGAEQPVAGAGTTAPVE</sequence>
<accession>A0A6I4UZQ6</accession>
<keyword evidence="11" id="KW-1185">Reference proteome</keyword>
<name>A0A6I4UZQ6_9SPHN</name>
<evidence type="ECO:0000256" key="8">
    <source>
        <dbReference type="SAM" id="Phobius"/>
    </source>
</evidence>
<dbReference type="Pfam" id="PF00034">
    <property type="entry name" value="Cytochrom_C"/>
    <property type="match status" value="1"/>
</dbReference>
<keyword evidence="8" id="KW-1133">Transmembrane helix</keyword>
<organism evidence="10 11">
    <name type="scientific">Pontixanthobacter luteolus</name>
    <dbReference type="NCBI Taxonomy" id="295089"/>
    <lineage>
        <taxon>Bacteria</taxon>
        <taxon>Pseudomonadati</taxon>
        <taxon>Pseudomonadota</taxon>
        <taxon>Alphaproteobacteria</taxon>
        <taxon>Sphingomonadales</taxon>
        <taxon>Erythrobacteraceae</taxon>
        <taxon>Pontixanthobacter</taxon>
    </lineage>
</organism>
<dbReference type="Proteomes" id="UP000471435">
    <property type="component" value="Unassembled WGS sequence"/>
</dbReference>
<gene>
    <name evidence="10" type="ORF">GRI43_08870</name>
</gene>
<dbReference type="RefSeq" id="WP_160730781.1">
    <property type="nucleotide sequence ID" value="NZ_CANLWR010000002.1"/>
</dbReference>
<keyword evidence="4" id="KW-0249">Electron transport</keyword>
<dbReference type="GO" id="GO:0020037">
    <property type="term" value="F:heme binding"/>
    <property type="evidence" value="ECO:0007669"/>
    <property type="project" value="InterPro"/>
</dbReference>
<evidence type="ECO:0000313" key="10">
    <source>
        <dbReference type="EMBL" id="MXP47489.1"/>
    </source>
</evidence>
<keyword evidence="2 6" id="KW-0349">Heme</keyword>
<dbReference type="SUPFAM" id="SSF46626">
    <property type="entry name" value="Cytochrome c"/>
    <property type="match status" value="1"/>
</dbReference>
<proteinExistence type="predicted"/>
<evidence type="ECO:0000256" key="2">
    <source>
        <dbReference type="ARBA" id="ARBA00022617"/>
    </source>
</evidence>
<dbReference type="Gene3D" id="1.10.760.10">
    <property type="entry name" value="Cytochrome c-like domain"/>
    <property type="match status" value="1"/>
</dbReference>
<dbReference type="InterPro" id="IPR002327">
    <property type="entry name" value="Cyt_c_1A/1B"/>
</dbReference>
<dbReference type="GO" id="GO:0046872">
    <property type="term" value="F:metal ion binding"/>
    <property type="evidence" value="ECO:0007669"/>
    <property type="project" value="UniProtKB-KW"/>
</dbReference>
<dbReference type="PANTHER" id="PTHR11961">
    <property type="entry name" value="CYTOCHROME C"/>
    <property type="match status" value="1"/>
</dbReference>